<dbReference type="InterPro" id="IPR029063">
    <property type="entry name" value="SAM-dependent_MTases_sf"/>
</dbReference>
<dbReference type="Gene3D" id="3.40.50.150">
    <property type="entry name" value="Vaccinia Virus protein VP39"/>
    <property type="match status" value="1"/>
</dbReference>
<gene>
    <name evidence="1" type="ORF">SVUK_LOCUS17629</name>
</gene>
<organism evidence="1 2">
    <name type="scientific">Strongylus vulgaris</name>
    <name type="common">Blood worm</name>
    <dbReference type="NCBI Taxonomy" id="40348"/>
    <lineage>
        <taxon>Eukaryota</taxon>
        <taxon>Metazoa</taxon>
        <taxon>Ecdysozoa</taxon>
        <taxon>Nematoda</taxon>
        <taxon>Chromadorea</taxon>
        <taxon>Rhabditida</taxon>
        <taxon>Rhabditina</taxon>
        <taxon>Rhabditomorpha</taxon>
        <taxon>Strongyloidea</taxon>
        <taxon>Strongylidae</taxon>
        <taxon>Strongylus</taxon>
    </lineage>
</organism>
<accession>A0A3P7JAT2</accession>
<dbReference type="AlphaFoldDB" id="A0A3P7JAT2"/>
<dbReference type="SUPFAM" id="SSF53335">
    <property type="entry name" value="S-adenosyl-L-methionine-dependent methyltransferases"/>
    <property type="match status" value="1"/>
</dbReference>
<proteinExistence type="predicted"/>
<name>A0A3P7JAT2_STRVU</name>
<dbReference type="Pfam" id="PF01564">
    <property type="entry name" value="Spermine_synth"/>
    <property type="match status" value="1"/>
</dbReference>
<dbReference type="EMBL" id="UYYB01118539">
    <property type="protein sequence ID" value="VDM82631.1"/>
    <property type="molecule type" value="Genomic_DNA"/>
</dbReference>
<reference evidence="1 2" key="1">
    <citation type="submission" date="2018-11" db="EMBL/GenBank/DDBJ databases">
        <authorList>
            <consortium name="Pathogen Informatics"/>
        </authorList>
    </citation>
    <scope>NUCLEOTIDE SEQUENCE [LARGE SCALE GENOMIC DNA]</scope>
</reference>
<dbReference type="OrthoDB" id="2016285at2759"/>
<dbReference type="Proteomes" id="UP000270094">
    <property type="component" value="Unassembled WGS sequence"/>
</dbReference>
<protein>
    <recommendedName>
        <fullName evidence="3">PABS domain-containing protein</fullName>
    </recommendedName>
</protein>
<sequence>MTKDTIDTSQWKIDKTYLYESYYILMIEAMFRSDLIELSRNSTAKILSIGLGGGTIDSFLHEVFPQMDITVVEISRRILDMAKKWFGLVEDDHHRVEIVDGITFLAEKAKIGRMRNIQPSIPGDHYDAILVDACPAEPVEGIKCPSRSFYSERVLEDIAKLLPAKGKFGS</sequence>
<keyword evidence="2" id="KW-1185">Reference proteome</keyword>
<evidence type="ECO:0000313" key="1">
    <source>
        <dbReference type="EMBL" id="VDM82631.1"/>
    </source>
</evidence>
<evidence type="ECO:0000313" key="2">
    <source>
        <dbReference type="Proteomes" id="UP000270094"/>
    </source>
</evidence>
<evidence type="ECO:0008006" key="3">
    <source>
        <dbReference type="Google" id="ProtNLM"/>
    </source>
</evidence>